<organism evidence="2">
    <name type="scientific">Alexandrium catenella</name>
    <name type="common">Red tide dinoflagellate</name>
    <name type="synonym">Gonyaulax catenella</name>
    <dbReference type="NCBI Taxonomy" id="2925"/>
    <lineage>
        <taxon>Eukaryota</taxon>
        <taxon>Sar</taxon>
        <taxon>Alveolata</taxon>
        <taxon>Dinophyceae</taxon>
        <taxon>Gonyaulacales</taxon>
        <taxon>Pyrocystaceae</taxon>
        <taxon>Alexandrium</taxon>
    </lineage>
</organism>
<gene>
    <name evidence="2" type="ORF">ACAT0790_LOCUS52716</name>
</gene>
<name>A0A7S1RU00_ALECA</name>
<dbReference type="AlphaFoldDB" id="A0A7S1RU00"/>
<dbReference type="EMBL" id="HBGE01088532">
    <property type="protein sequence ID" value="CAD9175947.1"/>
    <property type="molecule type" value="Transcribed_RNA"/>
</dbReference>
<sequence>MTDFTPPARVKKSAHGLRTEDGQDHFAKAKEEKATAKSAKAVEAKKQMDKIAKEHMDEFVPGVADPDKPFVGAQPKLLREPQIATEDEVARATMVACKAITERIARASGVSIVLAQDSQYSEVTSKLLKDAVDDGTDPDSAPTLVSLGKDWLQTLPRVEKAAVPDSGSRLLIYVGTPGKYMAMCIRSEIKLFDEAYAADRLVVLCKSACMLPLGTQEENIFGLDSEEVLDAIADGLRAKGAIAWAHGAGTKAGYLQKIFGYSSPEAMPAPLDFADDTEGNLVQFDYLVQYVSYLNKVKLAQPELRVTNYYDTGLLVSVLMGCVIEQGNSLLVDRDGLAMLRDASIGHIISKLNQVVAVKPLCQERAVYNFFIGDGACRLNGGVELACHLIEGYHAESLITLFIFNNKKWAIEDNLVADTEKEHALYNEDYYNLLSEHGSVCICENDLELRETIAFLSERTDSYLKGNVKPGLTLVIVRGLDVTMPPVLGNIDPILKSPEMAFMREVLGSFASDCKSPVPIYGCSAFEYIQYLHIFMEQMPEGKKYQYVCGRTDIQAAHMCGFEQPEGKCVLFINDVYGINSLGESLRFVLSGFGGKQLLVMVWHPSLLKVMDHFHLHRPPMVWPSLGPELMKYYVRSDRDAVFVDFEGDMKSHVVPKVLDAIGRKTPVVCVNMMPEQECNYISLDVRLKTG</sequence>
<protein>
    <submittedName>
        <fullName evidence="2">Uncharacterized protein</fullName>
    </submittedName>
</protein>
<evidence type="ECO:0000256" key="1">
    <source>
        <dbReference type="SAM" id="MobiDB-lite"/>
    </source>
</evidence>
<feature type="region of interest" description="Disordered" evidence="1">
    <location>
        <begin position="1"/>
        <end position="24"/>
    </location>
</feature>
<accession>A0A7S1RU00</accession>
<proteinExistence type="predicted"/>
<reference evidence="2" key="1">
    <citation type="submission" date="2021-01" db="EMBL/GenBank/DDBJ databases">
        <authorList>
            <person name="Corre E."/>
            <person name="Pelletier E."/>
            <person name="Niang G."/>
            <person name="Scheremetjew M."/>
            <person name="Finn R."/>
            <person name="Kale V."/>
            <person name="Holt S."/>
            <person name="Cochrane G."/>
            <person name="Meng A."/>
            <person name="Brown T."/>
            <person name="Cohen L."/>
        </authorList>
    </citation>
    <scope>NUCLEOTIDE SEQUENCE</scope>
    <source>
        <strain evidence="2">OF101</strain>
    </source>
</reference>
<evidence type="ECO:0000313" key="2">
    <source>
        <dbReference type="EMBL" id="CAD9175947.1"/>
    </source>
</evidence>